<dbReference type="InterPro" id="IPR050222">
    <property type="entry name" value="MATE_MdtK"/>
</dbReference>
<sequence>MFFQQARLIVLHAVPMLVAQLAAMGMMITDTVVLGHYGTEDLAAVAVGGGIYVAVLFALTGVLQAVSPTVSQIKGAGRDGEIAGALQQCFWLALCFAVPGVLILLHPDPLLSLSNIDAGVEMRARAYLAVLAWAIPAMLCYRTFYAFCNALGQTRPLVLISLGSTLLHAPLSWFLVNRGLGVTGAGIASALISWCTVICGFFYMRTGKALAPYRLLHDWQPPRPASMYELVRLGLPMGMSNFVEISSFTLTSLFVAQLGATAVAGHRVVANLAAICYMPPLALAIATLTQVGFAAGARDWPRARISAVAGLVLACAVACLLGGALWLGENAIVSAYSNDPAVRSVALSLIIYIVGYQIFDAVQTIAAFALRGYKIAFVPMLVHLLCFWGVGLFGGWWLAFRGLAPIAPMGVEGFWLASLLGLALASLLFGALLWHRIRRDL</sequence>
<evidence type="ECO:0000256" key="2">
    <source>
        <dbReference type="ARBA" id="ARBA00022448"/>
    </source>
</evidence>
<comment type="subcellular location">
    <subcellularLocation>
        <location evidence="1">Cell inner membrane</location>
        <topology evidence="1">Multi-pass membrane protein</topology>
    </subcellularLocation>
</comment>
<dbReference type="PANTHER" id="PTHR43298">
    <property type="entry name" value="MULTIDRUG RESISTANCE PROTEIN NORM-RELATED"/>
    <property type="match status" value="1"/>
</dbReference>
<evidence type="ECO:0000256" key="10">
    <source>
        <dbReference type="SAM" id="Phobius"/>
    </source>
</evidence>
<feature type="transmembrane region" description="Helical" evidence="10">
    <location>
        <begin position="88"/>
        <end position="106"/>
    </location>
</feature>
<feature type="transmembrane region" description="Helical" evidence="10">
    <location>
        <begin position="347"/>
        <end position="370"/>
    </location>
</feature>
<dbReference type="InterPro" id="IPR002528">
    <property type="entry name" value="MATE_fam"/>
</dbReference>
<gene>
    <name evidence="11" type="ORF">ABCS64_00950</name>
</gene>
<dbReference type="PANTHER" id="PTHR43298:SF2">
    <property type="entry name" value="FMN_FAD EXPORTER YEEO-RELATED"/>
    <property type="match status" value="1"/>
</dbReference>
<feature type="transmembrane region" description="Helical" evidence="10">
    <location>
        <begin position="269"/>
        <end position="293"/>
    </location>
</feature>
<keyword evidence="12" id="KW-1185">Reference proteome</keyword>
<keyword evidence="3" id="KW-0050">Antiport</keyword>
<feature type="transmembrane region" description="Helical" evidence="10">
    <location>
        <begin position="182"/>
        <end position="204"/>
    </location>
</feature>
<keyword evidence="8 10" id="KW-0472">Membrane</keyword>
<keyword evidence="5 10" id="KW-0812">Transmembrane</keyword>
<feature type="transmembrane region" description="Helical" evidence="10">
    <location>
        <begin position="414"/>
        <end position="434"/>
    </location>
</feature>
<feature type="transmembrane region" description="Helical" evidence="10">
    <location>
        <begin position="157"/>
        <end position="176"/>
    </location>
</feature>
<keyword evidence="2" id="KW-0813">Transport</keyword>
<comment type="caution">
    <text evidence="11">The sequence shown here is derived from an EMBL/GenBank/DDBJ whole genome shotgun (WGS) entry which is preliminary data.</text>
</comment>
<dbReference type="InterPro" id="IPR048279">
    <property type="entry name" value="MdtK-like"/>
</dbReference>
<evidence type="ECO:0000256" key="6">
    <source>
        <dbReference type="ARBA" id="ARBA00022989"/>
    </source>
</evidence>
<organism evidence="11 12">
    <name type="scientific">Dentiradicibacter hellwigii</name>
    <dbReference type="NCBI Taxonomy" id="3149053"/>
    <lineage>
        <taxon>Bacteria</taxon>
        <taxon>Pseudomonadati</taxon>
        <taxon>Pseudomonadota</taxon>
        <taxon>Betaproteobacteria</taxon>
        <taxon>Rhodocyclales</taxon>
        <taxon>Rhodocyclaceae</taxon>
        <taxon>Dentiradicibacter</taxon>
    </lineage>
</organism>
<accession>A0ABV4UAX7</accession>
<feature type="transmembrane region" description="Helical" evidence="10">
    <location>
        <begin position="45"/>
        <end position="67"/>
    </location>
</feature>
<evidence type="ECO:0000256" key="8">
    <source>
        <dbReference type="ARBA" id="ARBA00023136"/>
    </source>
</evidence>
<dbReference type="CDD" id="cd13131">
    <property type="entry name" value="MATE_NorM_like"/>
    <property type="match status" value="1"/>
</dbReference>
<evidence type="ECO:0000256" key="5">
    <source>
        <dbReference type="ARBA" id="ARBA00022692"/>
    </source>
</evidence>
<keyword evidence="4" id="KW-1003">Cell membrane</keyword>
<feature type="transmembrane region" description="Helical" evidence="10">
    <location>
        <begin position="377"/>
        <end position="399"/>
    </location>
</feature>
<dbReference type="RefSeq" id="WP_418890076.1">
    <property type="nucleotide sequence ID" value="NZ_JBEUWX010000001.1"/>
</dbReference>
<evidence type="ECO:0000256" key="9">
    <source>
        <dbReference type="ARBA" id="ARBA00031636"/>
    </source>
</evidence>
<dbReference type="NCBIfam" id="TIGR00797">
    <property type="entry name" value="matE"/>
    <property type="match status" value="1"/>
</dbReference>
<keyword evidence="6 10" id="KW-1133">Transmembrane helix</keyword>
<dbReference type="Pfam" id="PF01554">
    <property type="entry name" value="MatE"/>
    <property type="match status" value="2"/>
</dbReference>
<dbReference type="PIRSF" id="PIRSF006603">
    <property type="entry name" value="DinF"/>
    <property type="match status" value="1"/>
</dbReference>
<name>A0ABV4UAX7_9RHOO</name>
<proteinExistence type="predicted"/>
<dbReference type="Proteomes" id="UP001574673">
    <property type="component" value="Unassembled WGS sequence"/>
</dbReference>
<evidence type="ECO:0000256" key="7">
    <source>
        <dbReference type="ARBA" id="ARBA00023065"/>
    </source>
</evidence>
<evidence type="ECO:0000313" key="12">
    <source>
        <dbReference type="Proteomes" id="UP001574673"/>
    </source>
</evidence>
<feature type="transmembrane region" description="Helical" evidence="10">
    <location>
        <begin position="305"/>
        <end position="327"/>
    </location>
</feature>
<dbReference type="EMBL" id="JBEUWX010000001">
    <property type="protein sequence ID" value="MFA9948907.1"/>
    <property type="molecule type" value="Genomic_DNA"/>
</dbReference>
<reference evidence="12" key="1">
    <citation type="submission" date="2024-06" db="EMBL/GenBank/DDBJ databases">
        <title>Radixoralia hellwigii gen. nov., sp nov., isolated from a root canal in the human oral cavity.</title>
        <authorList>
            <person name="Bartsch S."/>
            <person name="Wittmer A."/>
            <person name="Schulz A.-K."/>
            <person name="Neumann-Schaal M."/>
            <person name="Wolf J."/>
            <person name="Gronow S."/>
            <person name="Tennert C."/>
            <person name="Haecker G."/>
            <person name="Cieplik F."/>
            <person name="Al-Ahmad A."/>
        </authorList>
    </citation>
    <scope>NUCLEOTIDE SEQUENCE [LARGE SCALE GENOMIC DNA]</scope>
    <source>
        <strain evidence="12">Wk13</strain>
    </source>
</reference>
<feature type="transmembrane region" description="Helical" evidence="10">
    <location>
        <begin position="242"/>
        <end position="263"/>
    </location>
</feature>
<evidence type="ECO:0000313" key="11">
    <source>
        <dbReference type="EMBL" id="MFA9948907.1"/>
    </source>
</evidence>
<protein>
    <recommendedName>
        <fullName evidence="9">Multidrug-efflux transporter</fullName>
    </recommendedName>
</protein>
<evidence type="ECO:0000256" key="1">
    <source>
        <dbReference type="ARBA" id="ARBA00004429"/>
    </source>
</evidence>
<keyword evidence="7" id="KW-0406">Ion transport</keyword>
<feature type="transmembrane region" description="Helical" evidence="10">
    <location>
        <begin position="126"/>
        <end position="145"/>
    </location>
</feature>
<evidence type="ECO:0000256" key="3">
    <source>
        <dbReference type="ARBA" id="ARBA00022449"/>
    </source>
</evidence>
<evidence type="ECO:0000256" key="4">
    <source>
        <dbReference type="ARBA" id="ARBA00022475"/>
    </source>
</evidence>